<name>A0ABW9Z4U7_9FLAO</name>
<dbReference type="InterPro" id="IPR025519">
    <property type="entry name" value="DUF4407"/>
</dbReference>
<keyword evidence="2" id="KW-1133">Transmembrane helix</keyword>
<dbReference type="EMBL" id="JAABLM010000001">
    <property type="protein sequence ID" value="NBL63863.1"/>
    <property type="molecule type" value="Genomic_DNA"/>
</dbReference>
<dbReference type="Proteomes" id="UP000798602">
    <property type="component" value="Unassembled WGS sequence"/>
</dbReference>
<feature type="transmembrane region" description="Helical" evidence="2">
    <location>
        <begin position="45"/>
        <end position="67"/>
    </location>
</feature>
<dbReference type="Pfam" id="PF14362">
    <property type="entry name" value="DUF4407"/>
    <property type="match status" value="1"/>
</dbReference>
<evidence type="ECO:0000256" key="1">
    <source>
        <dbReference type="SAM" id="Coils"/>
    </source>
</evidence>
<evidence type="ECO:0000313" key="4">
    <source>
        <dbReference type="Proteomes" id="UP000798602"/>
    </source>
</evidence>
<keyword evidence="2" id="KW-0812">Transmembrane</keyword>
<evidence type="ECO:0000313" key="3">
    <source>
        <dbReference type="EMBL" id="NBL63863.1"/>
    </source>
</evidence>
<feature type="coiled-coil region" evidence="1">
    <location>
        <begin position="197"/>
        <end position="224"/>
    </location>
</feature>
<keyword evidence="1" id="KW-0175">Coiled coil</keyword>
<feature type="transmembrane region" description="Helical" evidence="2">
    <location>
        <begin position="111"/>
        <end position="136"/>
    </location>
</feature>
<organism evidence="3 4">
    <name type="scientific">Flavobacterium ichthyis</name>
    <dbReference type="NCBI Taxonomy" id="2698827"/>
    <lineage>
        <taxon>Bacteria</taxon>
        <taxon>Pseudomonadati</taxon>
        <taxon>Bacteroidota</taxon>
        <taxon>Flavobacteriia</taxon>
        <taxon>Flavobacteriales</taxon>
        <taxon>Flavobacteriaceae</taxon>
        <taxon>Flavobacterium</taxon>
    </lineage>
</organism>
<reference evidence="4" key="1">
    <citation type="submission" date="2020-01" db="EMBL/GenBank/DDBJ databases">
        <title>Sphingomonas sp. strain CSW-10.</title>
        <authorList>
            <person name="Chen W.-M."/>
        </authorList>
    </citation>
    <scope>NUCLEOTIDE SEQUENCE [LARGE SCALE GENOMIC DNA]</scope>
    <source>
        <strain evidence="4">NST-5</strain>
    </source>
</reference>
<dbReference type="RefSeq" id="WP_166535689.1">
    <property type="nucleotide sequence ID" value="NZ_JAABLM010000001.1"/>
</dbReference>
<accession>A0ABW9Z4U7</accession>
<gene>
    <name evidence="3" type="ORF">GV828_01470</name>
</gene>
<feature type="transmembrane region" description="Helical" evidence="2">
    <location>
        <begin position="73"/>
        <end position="90"/>
    </location>
</feature>
<comment type="caution">
    <text evidence="3">The sequence shown here is derived from an EMBL/GenBank/DDBJ whole genome shotgun (WGS) entry which is preliminary data.</text>
</comment>
<evidence type="ECO:0000256" key="2">
    <source>
        <dbReference type="SAM" id="Phobius"/>
    </source>
</evidence>
<protein>
    <submittedName>
        <fullName evidence="3">DUF4407 domain-containing protein</fullName>
    </submittedName>
</protein>
<sequence>MSKTSKSKSKSFDKKYSKIQYFFWLLSGAEISILKECPTDYNRQAGIGFTIFMTTLLAFFSGSYAGYYFGESYVTSVVFGIIWASLIFSIDRSMVVTLKKDPTKKEQNFWIPFLSRAVLAILIAFIISIPLELLIFRDSIDIHKNKFKQDKTLNIIYGQSTIEDIDGKKEISSNLEGNINELNNLLSKGEPQNDVEYDNLKREFKNAESKYISYKNKYNNLNSQAINAYNSENMERYYQISKQRSIAKNNMANYGNKNYFPKKRELEVYKKNWIEERKKELVDLGEEKKNINDKIKKGTDKVESAGSKIDSILSKHDNSFVFNFMVLEDLAKTHRKVLKPVVKKNIDSLSNKYKTDSLSVNAASNNQSSEIQPSKLEWVSEYDSEGATILFLLWLIRILFFTIEILPTIAKIATPIGAYDRAIYRKEKDLELELDEKTSEYLLHQQKLREIEFEAEQKQLKDRVKIENELHKELITEIASVQNKIAREKIEDFKRNHLN</sequence>
<proteinExistence type="predicted"/>
<keyword evidence="4" id="KW-1185">Reference proteome</keyword>
<keyword evidence="2" id="KW-0472">Membrane</keyword>